<proteinExistence type="predicted"/>
<keyword evidence="4 9" id="KW-0812">Transmembrane</keyword>
<feature type="transmembrane region" description="Helical" evidence="9">
    <location>
        <begin position="690"/>
        <end position="720"/>
    </location>
</feature>
<feature type="transmembrane region" description="Helical" evidence="9">
    <location>
        <begin position="333"/>
        <end position="351"/>
    </location>
</feature>
<feature type="coiled-coil region" evidence="7">
    <location>
        <begin position="386"/>
        <end position="422"/>
    </location>
</feature>
<evidence type="ECO:0000256" key="3">
    <source>
        <dbReference type="ARBA" id="ARBA00022475"/>
    </source>
</evidence>
<organism evidence="11 12">
    <name type="scientific">Aspergillus sclerotialis</name>
    <dbReference type="NCBI Taxonomy" id="2070753"/>
    <lineage>
        <taxon>Eukaryota</taxon>
        <taxon>Fungi</taxon>
        <taxon>Dikarya</taxon>
        <taxon>Ascomycota</taxon>
        <taxon>Pezizomycotina</taxon>
        <taxon>Eurotiomycetes</taxon>
        <taxon>Eurotiomycetidae</taxon>
        <taxon>Eurotiales</taxon>
        <taxon>Aspergillaceae</taxon>
        <taxon>Aspergillus</taxon>
        <taxon>Aspergillus subgen. Polypaecilum</taxon>
    </lineage>
</organism>
<feature type="transmembrane region" description="Helical" evidence="9">
    <location>
        <begin position="644"/>
        <end position="669"/>
    </location>
</feature>
<evidence type="ECO:0000313" key="12">
    <source>
        <dbReference type="Proteomes" id="UP000266188"/>
    </source>
</evidence>
<dbReference type="PANTHER" id="PTHR43302:SF5">
    <property type="entry name" value="TRANSPORTER ARSB-RELATED"/>
    <property type="match status" value="1"/>
</dbReference>
<dbReference type="STRING" id="2070753.A0A3A2ZQ47"/>
<keyword evidence="2" id="KW-0813">Transport</keyword>
<feature type="domain" description="Citrate transporter-like" evidence="10">
    <location>
        <begin position="123"/>
        <end position="675"/>
    </location>
</feature>
<evidence type="ECO:0000313" key="11">
    <source>
        <dbReference type="EMBL" id="RJE20035.1"/>
    </source>
</evidence>
<dbReference type="Proteomes" id="UP000266188">
    <property type="component" value="Unassembled WGS sequence"/>
</dbReference>
<feature type="transmembrane region" description="Helical" evidence="9">
    <location>
        <begin position="363"/>
        <end position="384"/>
    </location>
</feature>
<keyword evidence="12" id="KW-1185">Reference proteome</keyword>
<evidence type="ECO:0000256" key="9">
    <source>
        <dbReference type="SAM" id="Phobius"/>
    </source>
</evidence>
<feature type="transmembrane region" description="Helical" evidence="9">
    <location>
        <begin position="16"/>
        <end position="35"/>
    </location>
</feature>
<dbReference type="GO" id="GO:0055085">
    <property type="term" value="P:transmembrane transport"/>
    <property type="evidence" value="ECO:0007669"/>
    <property type="project" value="InterPro"/>
</dbReference>
<keyword evidence="5 9" id="KW-1133">Transmembrane helix</keyword>
<feature type="region of interest" description="Disordered" evidence="8">
    <location>
        <begin position="428"/>
        <end position="485"/>
    </location>
</feature>
<protein>
    <submittedName>
        <fullName evidence="11">Arsenical pump membrane protein</fullName>
    </submittedName>
</protein>
<dbReference type="EMBL" id="MVGC01000345">
    <property type="protein sequence ID" value="RJE20035.1"/>
    <property type="molecule type" value="Genomic_DNA"/>
</dbReference>
<evidence type="ECO:0000256" key="2">
    <source>
        <dbReference type="ARBA" id="ARBA00022448"/>
    </source>
</evidence>
<name>A0A3A2ZQ47_9EURO</name>
<keyword evidence="6 9" id="KW-0472">Membrane</keyword>
<sequence length="770" mass="84916">MAENLDTSQIKDWRSIITLIAFIFANIAVLFPFRIPIYVPRQLSNAFLNLLSRLRFIPPRQEGLHPDAKDDQKDKPKSFVRLNFPVNFVTAPLIADLFLLAILAIGRKEVHDGTVGAENISPIDIMAFFLTLAYIAISVDASGLIRFLAFKVLQKGGRVGHRLYFYLNTFFFVLGAFIGNDPIVLSGTAFLAYMTRVSSNIIHPRAWIYTQFAVANIASAILVSSNPTNLVLAGAFNIKFIVYTANMIVPVLVTVIVLFPFLLYIIFADESLIPLSIKMHDLPDEVKAKKPVNPNIPHARGNAEEQENTQMDDQQERLLSLEEIMNPFLDKGGAAFGAVIIAAALITVLALNAASQTSEQHPVYWVTLPAAFVMFCWDVAFGWYHRHETREIARKGRQEIENARAERAIREDEEKRMALGEKGDVIAGYSPAITQTNSPDSLGGESNRSSDQVITRAVDDDDRDLGCLPLPGPIPTDDSRITEPHTPLELSVPSLKREAHSQTPTPSLDTIIPLGKSQGAEFAPAGSYYPPPGRLGTSSSEALERKKESAPKTIVYETETEAEAALRASPERPTLVSLAADAHTWLQETFPTVMAVLSHLPFALVPFALSMFVLVQALVTKGWVPVFAYGWDHWVNKTGTVGSIGGMGFLSVILCNFAGTNIGTTILLSRIIQAWQEIHRVNNTPISDRTFWATVYSMALGVNYGAFSTAFSASLAGLLWRDILARKHIRVRSLDFARVNLPIIAIAMAVGCTVLVGEVYIVRSEKPYRL</sequence>
<gene>
    <name evidence="11" type="ORF">PHISCL_07626</name>
</gene>
<evidence type="ECO:0000256" key="7">
    <source>
        <dbReference type="SAM" id="Coils"/>
    </source>
</evidence>
<feature type="transmembrane region" description="Helical" evidence="9">
    <location>
        <begin position="169"/>
        <end position="194"/>
    </location>
</feature>
<dbReference type="InterPro" id="IPR004680">
    <property type="entry name" value="Cit_transptr-like_dom"/>
</dbReference>
<evidence type="ECO:0000259" key="10">
    <source>
        <dbReference type="Pfam" id="PF03600"/>
    </source>
</evidence>
<feature type="region of interest" description="Disordered" evidence="8">
    <location>
        <begin position="524"/>
        <end position="551"/>
    </location>
</feature>
<evidence type="ECO:0000256" key="4">
    <source>
        <dbReference type="ARBA" id="ARBA00022692"/>
    </source>
</evidence>
<feature type="transmembrane region" description="Helical" evidence="9">
    <location>
        <begin position="84"/>
        <end position="105"/>
    </location>
</feature>
<evidence type="ECO:0000256" key="5">
    <source>
        <dbReference type="ARBA" id="ARBA00022989"/>
    </source>
</evidence>
<feature type="transmembrane region" description="Helical" evidence="9">
    <location>
        <begin position="602"/>
        <end position="624"/>
    </location>
</feature>
<evidence type="ECO:0000256" key="1">
    <source>
        <dbReference type="ARBA" id="ARBA00004651"/>
    </source>
</evidence>
<evidence type="ECO:0000256" key="8">
    <source>
        <dbReference type="SAM" id="MobiDB-lite"/>
    </source>
</evidence>
<feature type="transmembrane region" description="Helical" evidence="9">
    <location>
        <begin position="125"/>
        <end position="149"/>
    </location>
</feature>
<dbReference type="GO" id="GO:0005886">
    <property type="term" value="C:plasma membrane"/>
    <property type="evidence" value="ECO:0007669"/>
    <property type="project" value="UniProtKB-SubCell"/>
</dbReference>
<dbReference type="Pfam" id="PF03600">
    <property type="entry name" value="CitMHS"/>
    <property type="match status" value="1"/>
</dbReference>
<dbReference type="PANTHER" id="PTHR43302">
    <property type="entry name" value="TRANSPORTER ARSB-RELATED"/>
    <property type="match status" value="1"/>
</dbReference>
<feature type="compositionally biased region" description="Polar residues" evidence="8">
    <location>
        <begin position="432"/>
        <end position="453"/>
    </location>
</feature>
<comment type="subcellular location">
    <subcellularLocation>
        <location evidence="1">Cell membrane</location>
        <topology evidence="1">Multi-pass membrane protein</topology>
    </subcellularLocation>
</comment>
<comment type="caution">
    <text evidence="11">The sequence shown here is derived from an EMBL/GenBank/DDBJ whole genome shotgun (WGS) entry which is preliminary data.</text>
</comment>
<dbReference type="AlphaFoldDB" id="A0A3A2ZQ47"/>
<reference evidence="12" key="1">
    <citation type="submission" date="2017-02" db="EMBL/GenBank/DDBJ databases">
        <authorList>
            <person name="Tafer H."/>
            <person name="Lopandic K."/>
        </authorList>
    </citation>
    <scope>NUCLEOTIDE SEQUENCE [LARGE SCALE GENOMIC DNA]</scope>
    <source>
        <strain evidence="12">CBS 366.77</strain>
    </source>
</reference>
<keyword evidence="3" id="KW-1003">Cell membrane</keyword>
<feature type="transmembrane region" description="Helical" evidence="9">
    <location>
        <begin position="740"/>
        <end position="762"/>
    </location>
</feature>
<evidence type="ECO:0000256" key="6">
    <source>
        <dbReference type="ARBA" id="ARBA00023136"/>
    </source>
</evidence>
<dbReference type="OrthoDB" id="442352at2759"/>
<accession>A0A3A2ZQ47</accession>
<keyword evidence="7" id="KW-0175">Coiled coil</keyword>
<feature type="transmembrane region" description="Helical" evidence="9">
    <location>
        <begin position="243"/>
        <end position="267"/>
    </location>
</feature>